<sequence>MSLPSPWRTIEQIIPCQHIREYPAATTGPQNDVLHLAVKQYLPTNNPKPRAGDITIVIAPGSGFGKELYEPVFQELLVRYGKKGLNIRGIWAADPAHQGESGIINEGRGGIDPSHFDHSRDLLHLINVKRDDIQHPIVGVGHSAGCLSLFVFYPVPAQINRLIHFFTGLTLVSCIHGYFTPLS</sequence>
<dbReference type="EMBL" id="KV878237">
    <property type="protein sequence ID" value="OJZ90175.1"/>
    <property type="molecule type" value="Genomic_DNA"/>
</dbReference>
<dbReference type="VEuPathDB" id="FungiDB:ASPFODRAFT_124234"/>
<proteinExistence type="predicted"/>
<organism evidence="1 2">
    <name type="scientific">Aspergillus luchuensis (strain CBS 106.47)</name>
    <dbReference type="NCBI Taxonomy" id="1137211"/>
    <lineage>
        <taxon>Eukaryota</taxon>
        <taxon>Fungi</taxon>
        <taxon>Dikarya</taxon>
        <taxon>Ascomycota</taxon>
        <taxon>Pezizomycotina</taxon>
        <taxon>Eurotiomycetes</taxon>
        <taxon>Eurotiomycetidae</taxon>
        <taxon>Eurotiales</taxon>
        <taxon>Aspergillaceae</taxon>
        <taxon>Aspergillus</taxon>
        <taxon>Aspergillus subgen. Circumdati</taxon>
    </lineage>
</organism>
<evidence type="ECO:0000313" key="1">
    <source>
        <dbReference type="EMBL" id="OJZ90175.1"/>
    </source>
</evidence>
<protein>
    <submittedName>
        <fullName evidence="1">Uncharacterized protein</fullName>
    </submittedName>
</protein>
<dbReference type="InterPro" id="IPR029058">
    <property type="entry name" value="AB_hydrolase_fold"/>
</dbReference>
<dbReference type="SUPFAM" id="SSF53474">
    <property type="entry name" value="alpha/beta-Hydrolases"/>
    <property type="match status" value="1"/>
</dbReference>
<name>A0A1M3TTX9_ASPLC</name>
<dbReference type="Proteomes" id="UP000184063">
    <property type="component" value="Unassembled WGS sequence"/>
</dbReference>
<dbReference type="Gene3D" id="3.40.50.1820">
    <property type="entry name" value="alpha/beta hydrolase"/>
    <property type="match status" value="1"/>
</dbReference>
<gene>
    <name evidence="1" type="ORF">ASPFODRAFT_124234</name>
</gene>
<reference evidence="2" key="1">
    <citation type="journal article" date="2017" name="Genome Biol.">
        <title>Comparative genomics reveals high biological diversity and specific adaptations in the industrially and medically important fungal genus Aspergillus.</title>
        <authorList>
            <person name="de Vries R.P."/>
            <person name="Riley R."/>
            <person name="Wiebenga A."/>
            <person name="Aguilar-Osorio G."/>
            <person name="Amillis S."/>
            <person name="Uchima C.A."/>
            <person name="Anderluh G."/>
            <person name="Asadollahi M."/>
            <person name="Askin M."/>
            <person name="Barry K."/>
            <person name="Battaglia E."/>
            <person name="Bayram O."/>
            <person name="Benocci T."/>
            <person name="Braus-Stromeyer S.A."/>
            <person name="Caldana C."/>
            <person name="Canovas D."/>
            <person name="Cerqueira G.C."/>
            <person name="Chen F."/>
            <person name="Chen W."/>
            <person name="Choi C."/>
            <person name="Clum A."/>
            <person name="Dos Santos R.A."/>
            <person name="Damasio A.R."/>
            <person name="Diallinas G."/>
            <person name="Emri T."/>
            <person name="Fekete E."/>
            <person name="Flipphi M."/>
            <person name="Freyberg S."/>
            <person name="Gallo A."/>
            <person name="Gournas C."/>
            <person name="Habgood R."/>
            <person name="Hainaut M."/>
            <person name="Harispe M.L."/>
            <person name="Henrissat B."/>
            <person name="Hilden K.S."/>
            <person name="Hope R."/>
            <person name="Hossain A."/>
            <person name="Karabika E."/>
            <person name="Karaffa L."/>
            <person name="Karanyi Z."/>
            <person name="Krasevec N."/>
            <person name="Kuo A."/>
            <person name="Kusch H."/>
            <person name="LaButti K."/>
            <person name="Lagendijk E.L."/>
            <person name="Lapidus A."/>
            <person name="Levasseur A."/>
            <person name="Lindquist E."/>
            <person name="Lipzen A."/>
            <person name="Logrieco A.F."/>
            <person name="MacCabe A."/>
            <person name="Maekelae M.R."/>
            <person name="Malavazi I."/>
            <person name="Melin P."/>
            <person name="Meyer V."/>
            <person name="Mielnichuk N."/>
            <person name="Miskei M."/>
            <person name="Molnar A.P."/>
            <person name="Mule G."/>
            <person name="Ngan C.Y."/>
            <person name="Orejas M."/>
            <person name="Orosz E."/>
            <person name="Ouedraogo J.P."/>
            <person name="Overkamp K.M."/>
            <person name="Park H.-S."/>
            <person name="Perrone G."/>
            <person name="Piumi F."/>
            <person name="Punt P.J."/>
            <person name="Ram A.F."/>
            <person name="Ramon A."/>
            <person name="Rauscher S."/>
            <person name="Record E."/>
            <person name="Riano-Pachon D.M."/>
            <person name="Robert V."/>
            <person name="Roehrig J."/>
            <person name="Ruller R."/>
            <person name="Salamov A."/>
            <person name="Salih N.S."/>
            <person name="Samson R.A."/>
            <person name="Sandor E."/>
            <person name="Sanguinetti M."/>
            <person name="Schuetze T."/>
            <person name="Sepcic K."/>
            <person name="Shelest E."/>
            <person name="Sherlock G."/>
            <person name="Sophianopoulou V."/>
            <person name="Squina F.M."/>
            <person name="Sun H."/>
            <person name="Susca A."/>
            <person name="Todd R.B."/>
            <person name="Tsang A."/>
            <person name="Unkles S.E."/>
            <person name="van de Wiele N."/>
            <person name="van Rossen-Uffink D."/>
            <person name="Oliveira J.V."/>
            <person name="Vesth T.C."/>
            <person name="Visser J."/>
            <person name="Yu J.-H."/>
            <person name="Zhou M."/>
            <person name="Andersen M.R."/>
            <person name="Archer D.B."/>
            <person name="Baker S.E."/>
            <person name="Benoit I."/>
            <person name="Brakhage A.A."/>
            <person name="Braus G.H."/>
            <person name="Fischer R."/>
            <person name="Frisvad J.C."/>
            <person name="Goldman G.H."/>
            <person name="Houbraken J."/>
            <person name="Oakley B."/>
            <person name="Pocsi I."/>
            <person name="Scazzocchio C."/>
            <person name="Seiboth B."/>
            <person name="vanKuyk P.A."/>
            <person name="Wortman J."/>
            <person name="Dyer P.S."/>
            <person name="Grigoriev I.V."/>
        </authorList>
    </citation>
    <scope>NUCLEOTIDE SEQUENCE [LARGE SCALE GENOMIC DNA]</scope>
    <source>
        <strain evidence="2">CBS 106.47</strain>
    </source>
</reference>
<dbReference type="AlphaFoldDB" id="A0A1M3TTX9"/>
<evidence type="ECO:0000313" key="2">
    <source>
        <dbReference type="Proteomes" id="UP000184063"/>
    </source>
</evidence>
<dbReference type="OrthoDB" id="94039at2759"/>
<accession>A0A1M3TTX9</accession>